<protein>
    <submittedName>
        <fullName evidence="2">Uncharacterized protein YukJ</fullName>
    </submittedName>
</protein>
<dbReference type="InterPro" id="IPR019268">
    <property type="entry name" value="DUF2278"/>
</dbReference>
<dbReference type="Proteomes" id="UP000078559">
    <property type="component" value="Chromosome 2"/>
</dbReference>
<evidence type="ECO:0000313" key="2">
    <source>
        <dbReference type="EMBL" id="KUI67000.1"/>
    </source>
</evidence>
<reference evidence="2" key="1">
    <citation type="submission" date="2014-12" db="EMBL/GenBank/DDBJ databases">
        <title>Genome Sequence of Valsa Canker Pathogens Uncovers a Specific Adaption of Colonization on Woody Bark.</title>
        <authorList>
            <person name="Yin Z."/>
            <person name="Liu H."/>
            <person name="Gao X."/>
            <person name="Li Z."/>
            <person name="Song N."/>
            <person name="Ke X."/>
            <person name="Dai Q."/>
            <person name="Wu Y."/>
            <person name="Sun Y."/>
            <person name="Xu J.-R."/>
            <person name="Kang Z.K."/>
            <person name="Wang L."/>
            <person name="Huang L."/>
        </authorList>
    </citation>
    <scope>NUCLEOTIDE SEQUENCE [LARGE SCALE GENOMIC DNA]</scope>
    <source>
        <strain evidence="2">03-8</strain>
    </source>
</reference>
<feature type="compositionally biased region" description="Low complexity" evidence="1">
    <location>
        <begin position="266"/>
        <end position="286"/>
    </location>
</feature>
<evidence type="ECO:0000256" key="1">
    <source>
        <dbReference type="SAM" id="MobiDB-lite"/>
    </source>
</evidence>
<sequence>MHTVTHLPFLQTQLLRPCLATRHLQVFRVNTNTTPLRTNTRKAKHTYSASMGISNYGLWKATPTKWDGTASSTHGHLTFTDSTDSSTSYEADVNIMSSGSDKQLVYWLVSSYKAKKPSTSQLQALSQGFAKQSGSDSLALDLLREDLVDVDSGILLSHNPEDPDEKGDILSYLDPIMNEAVSSKATIYIWGSQWSDSDGSSGIHDIHMNQGSSGSFESENGTYQDGGIVIEFSDRWEGVFLAFATQATKTDSKGDPDGPTFAATLGGDSSSSSSSSGSADNTTSGGSRQGTNGVGIEAAIVNPVGRDDSEDVYLMNRSATRHSLKGWTVENEKGGSEELHGKISAHAKKRIPIKEFRLSNRGGKIVLKDAQGGVVSEVSYTEREAKKEGKLLYFAN</sequence>
<keyword evidence="3" id="KW-1185">Reference proteome</keyword>
<feature type="region of interest" description="Disordered" evidence="1">
    <location>
        <begin position="201"/>
        <end position="220"/>
    </location>
</feature>
<dbReference type="Pfam" id="PF10042">
    <property type="entry name" value="DUF2278"/>
    <property type="match status" value="1"/>
</dbReference>
<dbReference type="AlphaFoldDB" id="A0A194VT64"/>
<proteinExistence type="predicted"/>
<accession>A0A194VT64</accession>
<gene>
    <name evidence="2" type="ORF">VM1G_02479</name>
</gene>
<dbReference type="OrthoDB" id="2580841at2759"/>
<feature type="compositionally biased region" description="Polar residues" evidence="1">
    <location>
        <begin position="209"/>
        <end position="220"/>
    </location>
</feature>
<evidence type="ECO:0000313" key="3">
    <source>
        <dbReference type="Proteomes" id="UP000078559"/>
    </source>
</evidence>
<feature type="region of interest" description="Disordered" evidence="1">
    <location>
        <begin position="249"/>
        <end position="294"/>
    </location>
</feature>
<organism evidence="2 3">
    <name type="scientific">Cytospora mali</name>
    <name type="common">Apple Valsa canker fungus</name>
    <name type="synonym">Valsa mali</name>
    <dbReference type="NCBI Taxonomy" id="578113"/>
    <lineage>
        <taxon>Eukaryota</taxon>
        <taxon>Fungi</taxon>
        <taxon>Dikarya</taxon>
        <taxon>Ascomycota</taxon>
        <taxon>Pezizomycotina</taxon>
        <taxon>Sordariomycetes</taxon>
        <taxon>Sordariomycetidae</taxon>
        <taxon>Diaporthales</taxon>
        <taxon>Cytosporaceae</taxon>
        <taxon>Cytospora</taxon>
    </lineage>
</organism>
<dbReference type="EMBL" id="CM003099">
    <property type="protein sequence ID" value="KUI67000.1"/>
    <property type="molecule type" value="Genomic_DNA"/>
</dbReference>
<name>A0A194VT64_CYTMA</name>